<dbReference type="GO" id="GO:0005886">
    <property type="term" value="C:plasma membrane"/>
    <property type="evidence" value="ECO:0007669"/>
    <property type="project" value="TreeGrafter"/>
</dbReference>
<name>A0A3N4LLT5_9PEZI</name>
<feature type="transmembrane region" description="Helical" evidence="5">
    <location>
        <begin position="287"/>
        <end position="309"/>
    </location>
</feature>
<evidence type="ECO:0000256" key="4">
    <source>
        <dbReference type="ARBA" id="ARBA00023136"/>
    </source>
</evidence>
<feature type="transmembrane region" description="Helical" evidence="5">
    <location>
        <begin position="383"/>
        <end position="403"/>
    </location>
</feature>
<proteinExistence type="predicted"/>
<dbReference type="InterPro" id="IPR003689">
    <property type="entry name" value="ZIP"/>
</dbReference>
<feature type="transmembrane region" description="Helical" evidence="5">
    <location>
        <begin position="351"/>
        <end position="371"/>
    </location>
</feature>
<dbReference type="Pfam" id="PF02535">
    <property type="entry name" value="Zip"/>
    <property type="match status" value="1"/>
</dbReference>
<feature type="transmembrane region" description="Helical" evidence="5">
    <location>
        <begin position="208"/>
        <end position="228"/>
    </location>
</feature>
<feature type="transmembrane region" description="Helical" evidence="5">
    <location>
        <begin position="315"/>
        <end position="339"/>
    </location>
</feature>
<reference evidence="6 7" key="1">
    <citation type="journal article" date="2018" name="Nat. Ecol. Evol.">
        <title>Pezizomycetes genomes reveal the molecular basis of ectomycorrhizal truffle lifestyle.</title>
        <authorList>
            <person name="Murat C."/>
            <person name="Payen T."/>
            <person name="Noel B."/>
            <person name="Kuo A."/>
            <person name="Morin E."/>
            <person name="Chen J."/>
            <person name="Kohler A."/>
            <person name="Krizsan K."/>
            <person name="Balestrini R."/>
            <person name="Da Silva C."/>
            <person name="Montanini B."/>
            <person name="Hainaut M."/>
            <person name="Levati E."/>
            <person name="Barry K.W."/>
            <person name="Belfiori B."/>
            <person name="Cichocki N."/>
            <person name="Clum A."/>
            <person name="Dockter R.B."/>
            <person name="Fauchery L."/>
            <person name="Guy J."/>
            <person name="Iotti M."/>
            <person name="Le Tacon F."/>
            <person name="Lindquist E.A."/>
            <person name="Lipzen A."/>
            <person name="Malagnac F."/>
            <person name="Mello A."/>
            <person name="Molinier V."/>
            <person name="Miyauchi S."/>
            <person name="Poulain J."/>
            <person name="Riccioni C."/>
            <person name="Rubini A."/>
            <person name="Sitrit Y."/>
            <person name="Splivallo R."/>
            <person name="Traeger S."/>
            <person name="Wang M."/>
            <person name="Zifcakova L."/>
            <person name="Wipf D."/>
            <person name="Zambonelli A."/>
            <person name="Paolocci F."/>
            <person name="Nowrousian M."/>
            <person name="Ottonello S."/>
            <person name="Baldrian P."/>
            <person name="Spatafora J.W."/>
            <person name="Henrissat B."/>
            <person name="Nagy L.G."/>
            <person name="Aury J.M."/>
            <person name="Wincker P."/>
            <person name="Grigoriev I.V."/>
            <person name="Bonfante P."/>
            <person name="Martin F.M."/>
        </authorList>
    </citation>
    <scope>NUCLEOTIDE SEQUENCE [LARGE SCALE GENOMIC DNA]</scope>
    <source>
        <strain evidence="6 7">ATCC MYA-4762</strain>
    </source>
</reference>
<feature type="transmembrane region" description="Helical" evidence="5">
    <location>
        <begin position="424"/>
        <end position="443"/>
    </location>
</feature>
<dbReference type="OrthoDB" id="448280at2759"/>
<sequence>MAYNTFEGRGRVPSCLGCLRKVTIGLVLATCLLFVTSIEARTDCYVHGTERWCIGPDGKKAIYPTVSGRDVETTYTDCHSHFGVTYCTNSRGEEVPVTAEDLANGTDDHDDDHDHDTSENTQCVVSKSDYNKKLRIGTIFIVLVTSAIAVFGPILLSKVKSLKYDGLVFTTIKQFGTGVIIATAFIHLLTHAQILFTNPCIGHLKFEATASAIAMAGIFSAFLVEYVGDRILQIRAKNKQTLAIADLQASEAAVGKDDTGSEPHVHNHVHTHSHGAHSHGPAVNDKLSVLVMEAGIIFHSILIGIALIVSDDAVFATLLAVVIFHQMFEGLALGTRIALLPTACASLTVRLLLALAFAVITPIGMAIGVGVLNKFNGNDKHTLVAIATLNALSAGILVWVGAVEMWAADWLNGYLKVAGPAKTAIALVSLISGMVLMGLLGKWA</sequence>
<keyword evidence="3 5" id="KW-1133">Transmembrane helix</keyword>
<feature type="transmembrane region" description="Helical" evidence="5">
    <location>
        <begin position="136"/>
        <end position="156"/>
    </location>
</feature>
<evidence type="ECO:0000256" key="2">
    <source>
        <dbReference type="ARBA" id="ARBA00022692"/>
    </source>
</evidence>
<dbReference type="PANTHER" id="PTHR11040">
    <property type="entry name" value="ZINC/IRON TRANSPORTER"/>
    <property type="match status" value="1"/>
</dbReference>
<accession>A0A3N4LLT5</accession>
<feature type="transmembrane region" description="Helical" evidence="5">
    <location>
        <begin position="177"/>
        <end position="196"/>
    </location>
</feature>
<dbReference type="Proteomes" id="UP000267821">
    <property type="component" value="Unassembled WGS sequence"/>
</dbReference>
<dbReference type="PANTHER" id="PTHR11040:SF44">
    <property type="entry name" value="PROTEIN ZNTC-RELATED"/>
    <property type="match status" value="1"/>
</dbReference>
<dbReference type="STRING" id="1051890.A0A3N4LLT5"/>
<keyword evidence="4 5" id="KW-0472">Membrane</keyword>
<dbReference type="AlphaFoldDB" id="A0A3N4LLT5"/>
<keyword evidence="2 5" id="KW-0812">Transmembrane</keyword>
<dbReference type="EMBL" id="ML121544">
    <property type="protein sequence ID" value="RPB23756.1"/>
    <property type="molecule type" value="Genomic_DNA"/>
</dbReference>
<protein>
    <submittedName>
        <fullName evidence="6">Zip-domain-containing protein</fullName>
    </submittedName>
</protein>
<keyword evidence="7" id="KW-1185">Reference proteome</keyword>
<dbReference type="GO" id="GO:0005385">
    <property type="term" value="F:zinc ion transmembrane transporter activity"/>
    <property type="evidence" value="ECO:0007669"/>
    <property type="project" value="TreeGrafter"/>
</dbReference>
<gene>
    <name evidence="6" type="ORF">L211DRAFT_219519</name>
</gene>
<evidence type="ECO:0000256" key="1">
    <source>
        <dbReference type="ARBA" id="ARBA00004141"/>
    </source>
</evidence>
<dbReference type="InParanoid" id="A0A3N4LLT5"/>
<evidence type="ECO:0000313" key="6">
    <source>
        <dbReference type="EMBL" id="RPB23756.1"/>
    </source>
</evidence>
<evidence type="ECO:0000256" key="3">
    <source>
        <dbReference type="ARBA" id="ARBA00022989"/>
    </source>
</evidence>
<evidence type="ECO:0000256" key="5">
    <source>
        <dbReference type="SAM" id="Phobius"/>
    </source>
</evidence>
<evidence type="ECO:0000313" key="7">
    <source>
        <dbReference type="Proteomes" id="UP000267821"/>
    </source>
</evidence>
<organism evidence="6 7">
    <name type="scientific">Terfezia boudieri ATCC MYA-4762</name>
    <dbReference type="NCBI Taxonomy" id="1051890"/>
    <lineage>
        <taxon>Eukaryota</taxon>
        <taxon>Fungi</taxon>
        <taxon>Dikarya</taxon>
        <taxon>Ascomycota</taxon>
        <taxon>Pezizomycotina</taxon>
        <taxon>Pezizomycetes</taxon>
        <taxon>Pezizales</taxon>
        <taxon>Pezizaceae</taxon>
        <taxon>Terfezia</taxon>
    </lineage>
</organism>
<comment type="subcellular location">
    <subcellularLocation>
        <location evidence="1">Membrane</location>
        <topology evidence="1">Multi-pass membrane protein</topology>
    </subcellularLocation>
</comment>